<protein>
    <recommendedName>
        <fullName evidence="10">G-protein coupled receptors family 1 profile domain-containing protein</fullName>
    </recommendedName>
</protein>
<evidence type="ECO:0000259" key="10">
    <source>
        <dbReference type="PROSITE" id="PS50262"/>
    </source>
</evidence>
<comment type="subcellular location">
    <subcellularLocation>
        <location evidence="1">Cell membrane</location>
        <topology evidence="1">Multi-pass membrane protein</topology>
    </subcellularLocation>
</comment>
<keyword evidence="5 9" id="KW-1133">Transmembrane helix</keyword>
<keyword evidence="4 8" id="KW-0812">Transmembrane</keyword>
<proteinExistence type="inferred from homology"/>
<dbReference type="InterPro" id="IPR000276">
    <property type="entry name" value="GPCR_Rhodpsn"/>
</dbReference>
<dbReference type="PANTHER" id="PTHR24241:SF59">
    <property type="entry name" value="ADIPOKINETIC HORMONE RECEPTOR, ISOFORM C"/>
    <property type="match status" value="1"/>
</dbReference>
<evidence type="ECO:0000256" key="3">
    <source>
        <dbReference type="ARBA" id="ARBA00022475"/>
    </source>
</evidence>
<accession>A0ABP1QEI7</accession>
<evidence type="ECO:0000256" key="4">
    <source>
        <dbReference type="ARBA" id="ARBA00022692"/>
    </source>
</evidence>
<feature type="transmembrane region" description="Helical" evidence="9">
    <location>
        <begin position="246"/>
        <end position="270"/>
    </location>
</feature>
<evidence type="ECO:0000256" key="1">
    <source>
        <dbReference type="ARBA" id="ARBA00004651"/>
    </source>
</evidence>
<keyword evidence="12" id="KW-1185">Reference proteome</keyword>
<keyword evidence="8" id="KW-0297">G-protein coupled receptor</keyword>
<dbReference type="PROSITE" id="PS00237">
    <property type="entry name" value="G_PROTEIN_RECEP_F1_1"/>
    <property type="match status" value="1"/>
</dbReference>
<reference evidence="11 12" key="1">
    <citation type="submission" date="2024-08" db="EMBL/GenBank/DDBJ databases">
        <authorList>
            <person name="Cucini C."/>
            <person name="Frati F."/>
        </authorList>
    </citation>
    <scope>NUCLEOTIDE SEQUENCE [LARGE SCALE GENOMIC DNA]</scope>
</reference>
<dbReference type="PROSITE" id="PS50262">
    <property type="entry name" value="G_PROTEIN_RECEP_F1_2"/>
    <property type="match status" value="1"/>
</dbReference>
<keyword evidence="7 8" id="KW-0675">Receptor</keyword>
<evidence type="ECO:0000313" key="12">
    <source>
        <dbReference type="Proteomes" id="UP001642540"/>
    </source>
</evidence>
<feature type="transmembrane region" description="Helical" evidence="9">
    <location>
        <begin position="202"/>
        <end position="226"/>
    </location>
</feature>
<evidence type="ECO:0000256" key="2">
    <source>
        <dbReference type="ARBA" id="ARBA00010663"/>
    </source>
</evidence>
<feature type="transmembrane region" description="Helical" evidence="9">
    <location>
        <begin position="164"/>
        <end position="190"/>
    </location>
</feature>
<dbReference type="Gene3D" id="1.20.1070.10">
    <property type="entry name" value="Rhodopsin 7-helix transmembrane proteins"/>
    <property type="match status" value="1"/>
</dbReference>
<evidence type="ECO:0000256" key="5">
    <source>
        <dbReference type="ARBA" id="ARBA00022989"/>
    </source>
</evidence>
<evidence type="ECO:0000256" key="7">
    <source>
        <dbReference type="ARBA" id="ARBA00023170"/>
    </source>
</evidence>
<dbReference type="EMBL" id="CAXLJM020000032">
    <property type="protein sequence ID" value="CAL8100505.1"/>
    <property type="molecule type" value="Genomic_DNA"/>
</dbReference>
<dbReference type="Proteomes" id="UP001642540">
    <property type="component" value="Unassembled WGS sequence"/>
</dbReference>
<dbReference type="InterPro" id="IPR017452">
    <property type="entry name" value="GPCR_Rhodpsn_7TM"/>
</dbReference>
<keyword evidence="6 9" id="KW-0472">Membrane</keyword>
<keyword evidence="3" id="KW-1003">Cell membrane</keyword>
<comment type="caution">
    <text evidence="11">The sequence shown here is derived from an EMBL/GenBank/DDBJ whole genome shotgun (WGS) entry which is preliminary data.</text>
</comment>
<feature type="domain" description="G-protein coupled receptors family 1 profile" evidence="10">
    <location>
        <begin position="177"/>
        <end position="324"/>
    </location>
</feature>
<dbReference type="Pfam" id="PF00001">
    <property type="entry name" value="7tm_1"/>
    <property type="match status" value="1"/>
</dbReference>
<comment type="similarity">
    <text evidence="2 8">Belongs to the G-protein coupled receptor 1 family.</text>
</comment>
<evidence type="ECO:0000256" key="6">
    <source>
        <dbReference type="ARBA" id="ARBA00023136"/>
    </source>
</evidence>
<dbReference type="PANTHER" id="PTHR24241">
    <property type="entry name" value="NEUROPEPTIDE RECEPTOR-RELATED G-PROTEIN COUPLED RECEPTOR"/>
    <property type="match status" value="1"/>
</dbReference>
<evidence type="ECO:0000256" key="8">
    <source>
        <dbReference type="RuleBase" id="RU000688"/>
    </source>
</evidence>
<dbReference type="SUPFAM" id="SSF81321">
    <property type="entry name" value="Family A G protein-coupled receptor-like"/>
    <property type="match status" value="1"/>
</dbReference>
<evidence type="ECO:0000313" key="11">
    <source>
        <dbReference type="EMBL" id="CAL8100505.1"/>
    </source>
</evidence>
<dbReference type="PRINTS" id="PR00237">
    <property type="entry name" value="GPCRRHODOPSN"/>
</dbReference>
<organism evidence="11 12">
    <name type="scientific">Orchesella dallaii</name>
    <dbReference type="NCBI Taxonomy" id="48710"/>
    <lineage>
        <taxon>Eukaryota</taxon>
        <taxon>Metazoa</taxon>
        <taxon>Ecdysozoa</taxon>
        <taxon>Arthropoda</taxon>
        <taxon>Hexapoda</taxon>
        <taxon>Collembola</taxon>
        <taxon>Entomobryomorpha</taxon>
        <taxon>Entomobryoidea</taxon>
        <taxon>Orchesellidae</taxon>
        <taxon>Orchesellinae</taxon>
        <taxon>Orchesella</taxon>
    </lineage>
</organism>
<gene>
    <name evidence="11" type="ORF">ODALV1_LOCUS10565</name>
</gene>
<keyword evidence="8" id="KW-0807">Transducer</keyword>
<name>A0ABP1QEI7_9HEXA</name>
<sequence length="324" mass="35883">MPATSIFDYGLLGYLSQNQSWTSSSEEGNSFFIDSSEGGGNGAVYFETDFGTTNHENHNEPEGETNVVAVVAAMASSTINSSLSTISQTIGEYLTTPFSDLASAEIMMSYNNNTLGDTISHSSGTPQNLSELSKGELEKSSLKLPSATIPESFRKLSTNSRNCVIAYVILFCIGAPGNLFVFVSVGREIWRRQLMRSRIKVLIWHLATADLFVTFVVIPIEVFWRLTIQWYGGDVLCKMAQFFRAFGLYLSSMVIICISMDRFFAIVFPLKVIGGMKRVRNMLGVAWTFSILFAAPQFDARVGVKVEAVYIIIDTAYIQPKITY</sequence>
<evidence type="ECO:0000256" key="9">
    <source>
        <dbReference type="SAM" id="Phobius"/>
    </source>
</evidence>